<evidence type="ECO:0000256" key="3">
    <source>
        <dbReference type="ARBA" id="ARBA00022475"/>
    </source>
</evidence>
<proteinExistence type="predicted"/>
<comment type="subcellular location">
    <subcellularLocation>
        <location evidence="1">Cell membrane</location>
        <topology evidence="1">Multi-pass membrane protein</topology>
    </subcellularLocation>
</comment>
<dbReference type="InterPro" id="IPR007208">
    <property type="entry name" value="MrpF/PhaF-like"/>
</dbReference>
<sequence length="81" mass="8580">MLLSVVVLAALIVLAMVRLFAGPTAPDRVVALDAVNTLTVAAMILLGVVYQQIIFIDVAIVYALLSFVGTLYIAKYLGGEI</sequence>
<dbReference type="NCBIfam" id="NF009242">
    <property type="entry name" value="PRK12599.1-1"/>
    <property type="match status" value="1"/>
</dbReference>
<evidence type="ECO:0000256" key="6">
    <source>
        <dbReference type="ARBA" id="ARBA00023136"/>
    </source>
</evidence>
<dbReference type="Proteomes" id="UP001168338">
    <property type="component" value="Unassembled WGS sequence"/>
</dbReference>
<accession>A0ABT8MD27</accession>
<evidence type="ECO:0000256" key="4">
    <source>
        <dbReference type="ARBA" id="ARBA00022692"/>
    </source>
</evidence>
<keyword evidence="9" id="KW-1185">Reference proteome</keyword>
<comment type="caution">
    <text evidence="8">The sequence shown here is derived from an EMBL/GenBank/DDBJ whole genome shotgun (WGS) entry which is preliminary data.</text>
</comment>
<evidence type="ECO:0000256" key="2">
    <source>
        <dbReference type="ARBA" id="ARBA00022448"/>
    </source>
</evidence>
<evidence type="ECO:0000256" key="1">
    <source>
        <dbReference type="ARBA" id="ARBA00004651"/>
    </source>
</evidence>
<keyword evidence="4 7" id="KW-0812">Transmembrane</keyword>
<feature type="transmembrane region" description="Helical" evidence="7">
    <location>
        <begin position="31"/>
        <end position="49"/>
    </location>
</feature>
<dbReference type="PANTHER" id="PTHR34702">
    <property type="entry name" value="NA(+)/H(+) ANTIPORTER SUBUNIT F1"/>
    <property type="match status" value="1"/>
</dbReference>
<feature type="transmembrane region" description="Helical" evidence="7">
    <location>
        <begin position="54"/>
        <end position="74"/>
    </location>
</feature>
<protein>
    <submittedName>
        <fullName evidence="8">Cation:proton antiporter</fullName>
    </submittedName>
</protein>
<keyword evidence="6 7" id="KW-0472">Membrane</keyword>
<evidence type="ECO:0000313" key="8">
    <source>
        <dbReference type="EMBL" id="MDN7025857.1"/>
    </source>
</evidence>
<gene>
    <name evidence="8" type="ORF">FGU65_13365</name>
</gene>
<name>A0ABT8MD27_9EURY</name>
<evidence type="ECO:0000256" key="7">
    <source>
        <dbReference type="SAM" id="Phobius"/>
    </source>
</evidence>
<keyword evidence="3" id="KW-1003">Cell membrane</keyword>
<dbReference type="Pfam" id="PF04066">
    <property type="entry name" value="MrpF_PhaF"/>
    <property type="match status" value="1"/>
</dbReference>
<keyword evidence="5 7" id="KW-1133">Transmembrane helix</keyword>
<keyword evidence="2" id="KW-0813">Transport</keyword>
<reference evidence="8" key="1">
    <citation type="submission" date="2019-05" db="EMBL/GenBank/DDBJ databases">
        <title>Methanoculleus sp. FWC-SCC1, a methanogenic archaeon isolated from deep marine cold seep.</title>
        <authorList>
            <person name="Chen Y.-W."/>
            <person name="Chen S.-C."/>
            <person name="Teng N.-H."/>
            <person name="Lai M.-C."/>
        </authorList>
    </citation>
    <scope>NUCLEOTIDE SEQUENCE</scope>
    <source>
        <strain evidence="8">FWC-SCC1</strain>
    </source>
</reference>
<dbReference type="EMBL" id="VCYH01000010">
    <property type="protein sequence ID" value="MDN7025857.1"/>
    <property type="molecule type" value="Genomic_DNA"/>
</dbReference>
<evidence type="ECO:0000313" key="9">
    <source>
        <dbReference type="Proteomes" id="UP001168338"/>
    </source>
</evidence>
<organism evidence="8 9">
    <name type="scientific">Methanoculleus frigidifontis</name>
    <dbReference type="NCBI Taxonomy" id="2584085"/>
    <lineage>
        <taxon>Archaea</taxon>
        <taxon>Methanobacteriati</taxon>
        <taxon>Methanobacteriota</taxon>
        <taxon>Stenosarchaea group</taxon>
        <taxon>Methanomicrobia</taxon>
        <taxon>Methanomicrobiales</taxon>
        <taxon>Methanomicrobiaceae</taxon>
        <taxon>Methanoculleus</taxon>
    </lineage>
</organism>
<dbReference type="PANTHER" id="PTHR34702:SF1">
    <property type="entry name" value="NA(+)_H(+) ANTIPORTER SUBUNIT F"/>
    <property type="match status" value="1"/>
</dbReference>
<evidence type="ECO:0000256" key="5">
    <source>
        <dbReference type="ARBA" id="ARBA00022989"/>
    </source>
</evidence>